<reference evidence="1 2" key="1">
    <citation type="journal article" date="2019" name="Int. J. Syst. Evol. Microbiol.">
        <title>The Global Catalogue of Microorganisms (GCM) 10K type strain sequencing project: providing services to taxonomists for standard genome sequencing and annotation.</title>
        <authorList>
            <consortium name="The Broad Institute Genomics Platform"/>
            <consortium name="The Broad Institute Genome Sequencing Center for Infectious Disease"/>
            <person name="Wu L."/>
            <person name="Ma J."/>
        </authorList>
    </citation>
    <scope>NUCLEOTIDE SEQUENCE [LARGE SCALE GENOMIC DNA]</scope>
    <source>
        <strain evidence="1 2">JCM 6242</strain>
    </source>
</reference>
<name>A0ABN3VY97_9ACTN</name>
<proteinExistence type="predicted"/>
<evidence type="ECO:0008006" key="3">
    <source>
        <dbReference type="Google" id="ProtNLM"/>
    </source>
</evidence>
<dbReference type="EMBL" id="BAAAVI010000024">
    <property type="protein sequence ID" value="GAA2875706.1"/>
    <property type="molecule type" value="Genomic_DNA"/>
</dbReference>
<dbReference type="RefSeq" id="WP_344972847.1">
    <property type="nucleotide sequence ID" value="NZ_BAAAVI010000024.1"/>
</dbReference>
<accession>A0ABN3VY97</accession>
<sequence>MNGKQARRRRALWREQLEARLAQAQTATPRQVGTVGDSEVWEVGPFLMAIPTLFDDYPAAIKHAISRRRRAALHGHCDCGAERRIVNPHTVAIDHANDCPAGDDQLDALAAQHGLTVRRLT</sequence>
<evidence type="ECO:0000313" key="1">
    <source>
        <dbReference type="EMBL" id="GAA2875706.1"/>
    </source>
</evidence>
<comment type="caution">
    <text evidence="1">The sequence shown here is derived from an EMBL/GenBank/DDBJ whole genome shotgun (WGS) entry which is preliminary data.</text>
</comment>
<dbReference type="Proteomes" id="UP001500831">
    <property type="component" value="Unassembled WGS sequence"/>
</dbReference>
<organism evidence="1 2">
    <name type="scientific">Streptosporangium fragile</name>
    <dbReference type="NCBI Taxonomy" id="46186"/>
    <lineage>
        <taxon>Bacteria</taxon>
        <taxon>Bacillati</taxon>
        <taxon>Actinomycetota</taxon>
        <taxon>Actinomycetes</taxon>
        <taxon>Streptosporangiales</taxon>
        <taxon>Streptosporangiaceae</taxon>
        <taxon>Streptosporangium</taxon>
    </lineage>
</organism>
<gene>
    <name evidence="1" type="ORF">GCM10010517_36670</name>
</gene>
<evidence type="ECO:0000313" key="2">
    <source>
        <dbReference type="Proteomes" id="UP001500831"/>
    </source>
</evidence>
<keyword evidence="2" id="KW-1185">Reference proteome</keyword>
<protein>
    <recommendedName>
        <fullName evidence="3">HNH endonuclease</fullName>
    </recommendedName>
</protein>